<evidence type="ECO:0000256" key="1">
    <source>
        <dbReference type="SAM" id="Coils"/>
    </source>
</evidence>
<dbReference type="InterPro" id="IPR021842">
    <property type="entry name" value="DUF3435"/>
</dbReference>
<evidence type="ECO:0000313" key="3">
    <source>
        <dbReference type="EMBL" id="KAJ6022353.1"/>
    </source>
</evidence>
<evidence type="ECO:0000313" key="5">
    <source>
        <dbReference type="Proteomes" id="UP001219568"/>
    </source>
</evidence>
<proteinExistence type="predicted"/>
<keyword evidence="1" id="KW-0175">Coiled coil</keyword>
<feature type="region of interest" description="Disordered" evidence="2">
    <location>
        <begin position="235"/>
        <end position="275"/>
    </location>
</feature>
<dbReference type="EMBL" id="JAQJZL010000017">
    <property type="protein sequence ID" value="KAJ6022353.1"/>
    <property type="molecule type" value="Genomic_DNA"/>
</dbReference>
<feature type="coiled-coil region" evidence="1">
    <location>
        <begin position="111"/>
        <end position="138"/>
    </location>
</feature>
<evidence type="ECO:0000256" key="2">
    <source>
        <dbReference type="SAM" id="MobiDB-lite"/>
    </source>
</evidence>
<dbReference type="PANTHER" id="PTHR37535">
    <property type="entry name" value="FLUG DOMAIN PROTEIN"/>
    <property type="match status" value="1"/>
</dbReference>
<reference evidence="4" key="2">
    <citation type="submission" date="2023-01" db="EMBL/GenBank/DDBJ databases">
        <authorList>
            <person name="Petersen C."/>
        </authorList>
    </citation>
    <scope>NUCLEOTIDE SEQUENCE</scope>
    <source>
        <strain evidence="4">IBT 15450</strain>
    </source>
</reference>
<dbReference type="Pfam" id="PF11917">
    <property type="entry name" value="DUF3435"/>
    <property type="match status" value="1"/>
</dbReference>
<reference evidence="4" key="1">
    <citation type="journal article" date="2023" name="IMA Fungus">
        <title>Comparative genomic study of the Penicillium genus elucidates a diverse pangenome and 15 lateral gene transfer events.</title>
        <authorList>
            <person name="Petersen C."/>
            <person name="Sorensen T."/>
            <person name="Nielsen M.R."/>
            <person name="Sondergaard T.E."/>
            <person name="Sorensen J.L."/>
            <person name="Fitzpatrick D.A."/>
            <person name="Frisvad J.C."/>
            <person name="Nielsen K.L."/>
        </authorList>
    </citation>
    <scope>NUCLEOTIDE SEQUENCE</scope>
    <source>
        <strain evidence="4">IBT 15450</strain>
    </source>
</reference>
<gene>
    <name evidence="4" type="ORF">N7460_008229</name>
    <name evidence="3" type="ORF">N7460_014097</name>
</gene>
<sequence>MPKSAISTLLVTFGEIRGWKGAFHAHQFRYGSGKVINESGWVSKEQHMLIMKHASPCTFLNHYHPLQIDTDMIRVICGLDPDVELMRAVTRQSSWRDTRRPRYLTDQQRAQVEEHSELEEARRNLDNIRAQYEETQEPGLLPRLQQREKEVRNTRKRLHRSLRHEIREKFDEEQAFLDIEAQLSGTTVKEESEDSPLEDTMHPLQLHLVQSLLSYPVSNSLEDEWHRRDTGTAAVVQKAPESASPTGRSLVSGAALPGMTQAPRMPLKSPIVPVL</sequence>
<dbReference type="AlphaFoldDB" id="A0AAD6IA82"/>
<keyword evidence="5" id="KW-1185">Reference proteome</keyword>
<name>A0AAD6IA82_PENCN</name>
<comment type="caution">
    <text evidence="4">The sequence shown here is derived from an EMBL/GenBank/DDBJ whole genome shotgun (WGS) entry which is preliminary data.</text>
</comment>
<dbReference type="Proteomes" id="UP001219568">
    <property type="component" value="Unassembled WGS sequence"/>
</dbReference>
<protein>
    <submittedName>
        <fullName evidence="4">Uncharacterized protein</fullName>
    </submittedName>
</protein>
<organism evidence="4 5">
    <name type="scientific">Penicillium canescens</name>
    <dbReference type="NCBI Taxonomy" id="5083"/>
    <lineage>
        <taxon>Eukaryota</taxon>
        <taxon>Fungi</taxon>
        <taxon>Dikarya</taxon>
        <taxon>Ascomycota</taxon>
        <taxon>Pezizomycotina</taxon>
        <taxon>Eurotiomycetes</taxon>
        <taxon>Eurotiomycetidae</taxon>
        <taxon>Eurotiales</taxon>
        <taxon>Aspergillaceae</taxon>
        <taxon>Penicillium</taxon>
    </lineage>
</organism>
<dbReference type="EMBL" id="JAQJZL010000009">
    <property type="protein sequence ID" value="KAJ6038458.1"/>
    <property type="molecule type" value="Genomic_DNA"/>
</dbReference>
<accession>A0AAD6IA82</accession>
<evidence type="ECO:0000313" key="4">
    <source>
        <dbReference type="EMBL" id="KAJ6038458.1"/>
    </source>
</evidence>
<dbReference type="PANTHER" id="PTHR37535:SF2">
    <property type="entry name" value="FINGER DOMAIN PROTEIN, PUTATIVE (AFU_ORTHOLOGUE AFUA_6G09300)-RELATED"/>
    <property type="match status" value="1"/>
</dbReference>